<sequence length="114" mass="13161">MCKHICLLCNTFRGISSHLCDSSTIKHYFKYIIMETKNKEGEKKTSELFKFSGDWDKQSKALKVKYPKLSSEDVKFESGKELDLIKRLENKLHKDRNEVVGILKSNFKSVASAI</sequence>
<evidence type="ECO:0000313" key="2">
    <source>
        <dbReference type="Proteomes" id="UP000253436"/>
    </source>
</evidence>
<keyword evidence="2" id="KW-1185">Reference proteome</keyword>
<comment type="caution">
    <text evidence="1">The sequence shown here is derived from an EMBL/GenBank/DDBJ whole genome shotgun (WGS) entry which is preliminary data.</text>
</comment>
<dbReference type="AlphaFoldDB" id="A0A368ZH72"/>
<evidence type="ECO:0000313" key="1">
    <source>
        <dbReference type="EMBL" id="RCW92836.1"/>
    </source>
</evidence>
<name>A0A368ZH72_9FLAO</name>
<accession>A0A368ZH72</accession>
<protein>
    <submittedName>
        <fullName evidence="1">Uncharacterized protein</fullName>
    </submittedName>
</protein>
<dbReference type="EMBL" id="QPJO01000002">
    <property type="protein sequence ID" value="RCW92836.1"/>
    <property type="molecule type" value="Genomic_DNA"/>
</dbReference>
<dbReference type="Proteomes" id="UP000253436">
    <property type="component" value="Unassembled WGS sequence"/>
</dbReference>
<reference evidence="1 2" key="1">
    <citation type="submission" date="2018-07" db="EMBL/GenBank/DDBJ databases">
        <title>Genomic Encyclopedia of Type Strains, Phase III (KMG-III): the genomes of soil and plant-associated and newly described type strains.</title>
        <authorList>
            <person name="Whitman W."/>
        </authorList>
    </citation>
    <scope>NUCLEOTIDE SEQUENCE [LARGE SCALE GENOMIC DNA]</scope>
    <source>
        <strain evidence="1 2">CECT 7958</strain>
    </source>
</reference>
<organism evidence="1 2">
    <name type="scientific">Winogradskyella arenosi</name>
    <dbReference type="NCBI Taxonomy" id="533325"/>
    <lineage>
        <taxon>Bacteria</taxon>
        <taxon>Pseudomonadati</taxon>
        <taxon>Bacteroidota</taxon>
        <taxon>Flavobacteriia</taxon>
        <taxon>Flavobacteriales</taxon>
        <taxon>Flavobacteriaceae</taxon>
        <taxon>Winogradskyella</taxon>
    </lineage>
</organism>
<gene>
    <name evidence="1" type="ORF">DFQ08_102872</name>
</gene>
<proteinExistence type="predicted"/>